<proteinExistence type="predicted"/>
<reference evidence="2" key="1">
    <citation type="submission" date="2023-07" db="EMBL/GenBank/DDBJ databases">
        <authorList>
            <consortium name="CYATHOMIX"/>
        </authorList>
    </citation>
    <scope>NUCLEOTIDE SEQUENCE</scope>
    <source>
        <strain evidence="2">N/A</strain>
    </source>
</reference>
<dbReference type="PROSITE" id="PS50896">
    <property type="entry name" value="LISH"/>
    <property type="match status" value="1"/>
</dbReference>
<evidence type="ECO:0000313" key="2">
    <source>
        <dbReference type="EMBL" id="CAJ0593646.1"/>
    </source>
</evidence>
<evidence type="ECO:0008006" key="4">
    <source>
        <dbReference type="Google" id="ProtNLM"/>
    </source>
</evidence>
<name>A0AA36DVR7_CYLNA</name>
<organism evidence="2 3">
    <name type="scientific">Cylicocyclus nassatus</name>
    <name type="common">Nematode worm</name>
    <dbReference type="NCBI Taxonomy" id="53992"/>
    <lineage>
        <taxon>Eukaryota</taxon>
        <taxon>Metazoa</taxon>
        <taxon>Ecdysozoa</taxon>
        <taxon>Nematoda</taxon>
        <taxon>Chromadorea</taxon>
        <taxon>Rhabditida</taxon>
        <taxon>Rhabditina</taxon>
        <taxon>Rhabditomorpha</taxon>
        <taxon>Strongyloidea</taxon>
        <taxon>Strongylidae</taxon>
        <taxon>Cylicocyclus</taxon>
    </lineage>
</organism>
<evidence type="ECO:0000256" key="1">
    <source>
        <dbReference type="SAM" id="MobiDB-lite"/>
    </source>
</evidence>
<comment type="caution">
    <text evidence="2">The sequence shown here is derived from an EMBL/GenBank/DDBJ whole genome shotgun (WGS) entry which is preliminary data.</text>
</comment>
<feature type="compositionally biased region" description="Basic and acidic residues" evidence="1">
    <location>
        <begin position="159"/>
        <end position="169"/>
    </location>
</feature>
<gene>
    <name evidence="2" type="ORF">CYNAS_LOCUS5629</name>
</gene>
<dbReference type="InterPro" id="IPR006594">
    <property type="entry name" value="LisH"/>
</dbReference>
<feature type="compositionally biased region" description="Basic and acidic residues" evidence="1">
    <location>
        <begin position="260"/>
        <end position="270"/>
    </location>
</feature>
<feature type="compositionally biased region" description="Acidic residues" evidence="1">
    <location>
        <begin position="170"/>
        <end position="188"/>
    </location>
</feature>
<feature type="compositionally biased region" description="Low complexity" evidence="1">
    <location>
        <begin position="194"/>
        <end position="205"/>
    </location>
</feature>
<dbReference type="Proteomes" id="UP001176961">
    <property type="component" value="Unassembled WGS sequence"/>
</dbReference>
<dbReference type="AlphaFoldDB" id="A0AA36DVR7"/>
<dbReference type="EMBL" id="CATQJL010000112">
    <property type="protein sequence ID" value="CAJ0593646.1"/>
    <property type="molecule type" value="Genomic_DNA"/>
</dbReference>
<evidence type="ECO:0000313" key="3">
    <source>
        <dbReference type="Proteomes" id="UP001176961"/>
    </source>
</evidence>
<sequence>MSAEFKKDAANHILEQLHETEVFKFIQSLIRESVLRILRPEAALQVKKLSDQDLICHSMIYHFLNSSGYKAAAEVMQAECYEKFLTRDYLHQTIESYEDDSVTKSLAKFQAKAGLPLKRAIVKTNETPPLNIFKPKPDGEFEDTKESLRGSVMEFAKESVEKKQELRQQEEEEVSDEEVEGEDEEESGSEEKSSSSSTTAESEPPSHLPPLTGSRPKPQLTSIKSIDFDIPQLEKSPSTQSVETPIASPSPIPATTSTNEKGETEKKPPDDVEELSEIESLTGIDQLLESDRSGSISF</sequence>
<keyword evidence="3" id="KW-1185">Reference proteome</keyword>
<feature type="region of interest" description="Disordered" evidence="1">
    <location>
        <begin position="159"/>
        <end position="298"/>
    </location>
</feature>
<accession>A0AA36DVR7</accession>
<protein>
    <recommendedName>
        <fullName evidence="4">LisH domain-containing protein</fullName>
    </recommendedName>
</protein>